<evidence type="ECO:0000313" key="2">
    <source>
        <dbReference type="EMBL" id="MFG3818223.1"/>
    </source>
</evidence>
<evidence type="ECO:0000256" key="1">
    <source>
        <dbReference type="SAM" id="MobiDB-lite"/>
    </source>
</evidence>
<evidence type="ECO:0000313" key="3">
    <source>
        <dbReference type="Proteomes" id="UP001604335"/>
    </source>
</evidence>
<dbReference type="NCBIfam" id="TIGR03187">
    <property type="entry name" value="DGQHR"/>
    <property type="match status" value="1"/>
</dbReference>
<dbReference type="RefSeq" id="WP_393013364.1">
    <property type="nucleotide sequence ID" value="NZ_JAZAQF010000069.1"/>
</dbReference>
<keyword evidence="3" id="KW-1185">Reference proteome</keyword>
<proteinExistence type="predicted"/>
<dbReference type="EMBL" id="JAZAQF010000069">
    <property type="protein sequence ID" value="MFG3818223.1"/>
    <property type="molecule type" value="Genomic_DNA"/>
</dbReference>
<dbReference type="InterPro" id="IPR017601">
    <property type="entry name" value="DGQHR-contain_dom"/>
</dbReference>
<dbReference type="Pfam" id="PF14072">
    <property type="entry name" value="DndB"/>
    <property type="match status" value="1"/>
</dbReference>
<name>A0ABW7CDZ5_9CYAN</name>
<dbReference type="InterPro" id="IPR017642">
    <property type="entry name" value="DNA_S_mod_DndB"/>
</dbReference>
<reference evidence="3" key="1">
    <citation type="journal article" date="2024" name="Algal Res.">
        <title>Biochemical, toxicological and genomic investigation of a high-biomass producing Limnothrix strain isolated from Italian shallow drinking water reservoir.</title>
        <authorList>
            <person name="Simonazzi M."/>
            <person name="Shishido T.K."/>
            <person name="Delbaje E."/>
            <person name="Wahlsten M."/>
            <person name="Fewer D.P."/>
            <person name="Sivonen K."/>
            <person name="Pezzolesi L."/>
            <person name="Pistocchi R."/>
        </authorList>
    </citation>
    <scope>NUCLEOTIDE SEQUENCE [LARGE SCALE GENOMIC DNA]</scope>
    <source>
        <strain evidence="3">LRLZ20PSL1</strain>
    </source>
</reference>
<accession>A0ABW7CDZ5</accession>
<dbReference type="Proteomes" id="UP001604335">
    <property type="component" value="Unassembled WGS sequence"/>
</dbReference>
<sequence length="391" mass="43861">MSMVELKNILKVEDPSGRVYYLGTLKPLEIKQLTFVPVVSGTEEPTEDSSESLNSKAGGYQRAGDSKRMRDIKRFILDRPSCLIPPVLLCARGKWSFTPQSNSTKNFGTIQASDLAAIIDGQHRLGGLWKLAIDQEVDETVKSRPIPFMAIDDMQEDEEKQEFVDINGNQKGVKKSLLVYLDREGDFASKVADALREDEESVFRGRIGLEKRHDWQLILFGAAKECVDLMFSKNFTVTKDFNPKDDLKLQASAISFVLSYWKAVKSSMHEYWSDIDKMPAIDAKKSPDKPGTSGFQYRLLEETGIRAFSKLAAKLFSARWMASSKAPSFDSITSDLESLAKRDRVKLVLTKPKFNAEVLKLNSDLKSTGKAGVEAIYLYLEAECDQIIQGN</sequence>
<gene>
    <name evidence="2" type="ORF">VPK24_11300</name>
</gene>
<comment type="caution">
    <text evidence="2">The sequence shown here is derived from an EMBL/GenBank/DDBJ whole genome shotgun (WGS) entry which is preliminary data.</text>
</comment>
<feature type="region of interest" description="Disordered" evidence="1">
    <location>
        <begin position="41"/>
        <end position="65"/>
    </location>
</feature>
<protein>
    <submittedName>
        <fullName evidence="2">DGQHR domain-containing protein</fullName>
    </submittedName>
</protein>
<organism evidence="2 3">
    <name type="scientific">Limnothrix redekei LRLZ20PSL1</name>
    <dbReference type="NCBI Taxonomy" id="3112953"/>
    <lineage>
        <taxon>Bacteria</taxon>
        <taxon>Bacillati</taxon>
        <taxon>Cyanobacteriota</taxon>
        <taxon>Cyanophyceae</taxon>
        <taxon>Pseudanabaenales</taxon>
        <taxon>Pseudanabaenaceae</taxon>
        <taxon>Limnothrix</taxon>
    </lineage>
</organism>